<reference evidence="8 9" key="1">
    <citation type="submission" date="2023-11" db="EMBL/GenBank/DDBJ databases">
        <title>Halocaridina rubra genome assembly.</title>
        <authorList>
            <person name="Smith C."/>
        </authorList>
    </citation>
    <scope>NUCLEOTIDE SEQUENCE [LARGE SCALE GENOMIC DNA]</scope>
    <source>
        <strain evidence="8">EP-1</strain>
        <tissue evidence="8">Whole</tissue>
    </source>
</reference>
<evidence type="ECO:0000256" key="3">
    <source>
        <dbReference type="ARBA" id="ARBA00023054"/>
    </source>
</evidence>
<feature type="domain" description="CCDC93 coiled-coil" evidence="6">
    <location>
        <begin position="178"/>
        <end position="585"/>
    </location>
</feature>
<gene>
    <name evidence="8" type="primary">CCDC93</name>
    <name evidence="8" type="ORF">SK128_021667</name>
</gene>
<dbReference type="PANTHER" id="PTHR16441">
    <property type="entry name" value="FIDIPIDINE"/>
    <property type="match status" value="1"/>
</dbReference>
<proteinExistence type="inferred from homology"/>
<dbReference type="Pfam" id="PF21673">
    <property type="entry name" value="CCDC93_N"/>
    <property type="match status" value="1"/>
</dbReference>
<sequence>MIESLKKPRASSAREGQVDIREDEDQGVKLTEIVELLVAAGYFRARIKGLSPFDKIVGGMTWCIETCNFDVDVDLLFHENLTIGQKIALTERIVRVLRPMKCPHQLEPHQIQGLDAIHIFPVIQWLVKKALETREEFGDETRKFSIFQFHHYNATPLDELMAETQDQVTKTLSAVQSVYGPKRRYRRKTSTPLESPSLRVQSTLLEYGQLNLKMSSSKSQESSDDPEKENEDMGEMEQLMQDMALAENVEGKLSAHHVGNIVSARAQEIAVTSKHYMELQEQITEEILGDSASSQARKIANLERQKSTLLKQLNEVQAKQTTEVTKIEELKSKLEEKRIARKELEDETKKLGVVDTKENKQLLDQLSKLVEENEACRKRESEFKDKCRKESERMKKEISNLQEQLSDIDVGDEMAVRYETEDIKFHKMRRQLAKKTRQIEALKRHIDDVPGRAELSQYQRRFIELYNQIAATHRETQQFYNMYNTLADTRTYMEKELSLLNSILDNMAAALGNSANMDEYLHQLDTIVEGIRQNKLKLERRRAEEKIHRGTLSEELSRLQELNRQYAKTVYQLGQEISKNDILNQKVAALSK</sequence>
<comment type="caution">
    <text evidence="8">The sequence shown here is derived from an EMBL/GenBank/DDBJ whole genome shotgun (WGS) entry which is preliminary data.</text>
</comment>
<evidence type="ECO:0000256" key="2">
    <source>
        <dbReference type="ARBA" id="ARBA00016765"/>
    </source>
</evidence>
<evidence type="ECO:0000256" key="5">
    <source>
        <dbReference type="SAM" id="MobiDB-lite"/>
    </source>
</evidence>
<dbReference type="PANTHER" id="PTHR16441:SF0">
    <property type="entry name" value="COILED-COIL DOMAIN-CONTAINING PROTEIN 93"/>
    <property type="match status" value="1"/>
</dbReference>
<dbReference type="EMBL" id="JAXCGZ010019034">
    <property type="protein sequence ID" value="KAK7066758.1"/>
    <property type="molecule type" value="Genomic_DNA"/>
</dbReference>
<evidence type="ECO:0000259" key="7">
    <source>
        <dbReference type="Pfam" id="PF21673"/>
    </source>
</evidence>
<dbReference type="InterPro" id="IPR039116">
    <property type="entry name" value="CCDC93"/>
</dbReference>
<keyword evidence="9" id="KW-1185">Reference proteome</keyword>
<evidence type="ECO:0000313" key="8">
    <source>
        <dbReference type="EMBL" id="KAK7066758.1"/>
    </source>
</evidence>
<dbReference type="InterPro" id="IPR048747">
    <property type="entry name" value="CCDC93_N"/>
</dbReference>
<evidence type="ECO:0000256" key="4">
    <source>
        <dbReference type="SAM" id="Coils"/>
    </source>
</evidence>
<evidence type="ECO:0000313" key="9">
    <source>
        <dbReference type="Proteomes" id="UP001381693"/>
    </source>
</evidence>
<feature type="compositionally biased region" description="Acidic residues" evidence="5">
    <location>
        <begin position="222"/>
        <end position="233"/>
    </location>
</feature>
<protein>
    <recommendedName>
        <fullName evidence="2">Coiled-coil domain-containing protein 93</fullName>
    </recommendedName>
</protein>
<feature type="coiled-coil region" evidence="4">
    <location>
        <begin position="292"/>
        <end position="445"/>
    </location>
</feature>
<name>A0AAN8ZWX4_HALRR</name>
<evidence type="ECO:0000259" key="6">
    <source>
        <dbReference type="Pfam" id="PF09762"/>
    </source>
</evidence>
<dbReference type="GO" id="GO:0006893">
    <property type="term" value="P:Golgi to plasma membrane transport"/>
    <property type="evidence" value="ECO:0007669"/>
    <property type="project" value="TreeGrafter"/>
</dbReference>
<keyword evidence="3 4" id="KW-0175">Coiled coil</keyword>
<feature type="domain" description="CCDC93 N-terminal" evidence="7">
    <location>
        <begin position="26"/>
        <end position="131"/>
    </location>
</feature>
<organism evidence="8 9">
    <name type="scientific">Halocaridina rubra</name>
    <name type="common">Hawaiian red shrimp</name>
    <dbReference type="NCBI Taxonomy" id="373956"/>
    <lineage>
        <taxon>Eukaryota</taxon>
        <taxon>Metazoa</taxon>
        <taxon>Ecdysozoa</taxon>
        <taxon>Arthropoda</taxon>
        <taxon>Crustacea</taxon>
        <taxon>Multicrustacea</taxon>
        <taxon>Malacostraca</taxon>
        <taxon>Eumalacostraca</taxon>
        <taxon>Eucarida</taxon>
        <taxon>Decapoda</taxon>
        <taxon>Pleocyemata</taxon>
        <taxon>Caridea</taxon>
        <taxon>Atyoidea</taxon>
        <taxon>Atyidae</taxon>
        <taxon>Halocaridina</taxon>
    </lineage>
</organism>
<dbReference type="AlphaFoldDB" id="A0AAN8ZWX4"/>
<dbReference type="InterPro" id="IPR019159">
    <property type="entry name" value="CCDC93_CC"/>
</dbReference>
<dbReference type="Pfam" id="PF09762">
    <property type="entry name" value="CCDC93_CC"/>
    <property type="match status" value="1"/>
</dbReference>
<dbReference type="Proteomes" id="UP001381693">
    <property type="component" value="Unassembled WGS sequence"/>
</dbReference>
<comment type="similarity">
    <text evidence="1">Belongs to the CCDC93 family.</text>
</comment>
<feature type="region of interest" description="Disordered" evidence="5">
    <location>
        <begin position="214"/>
        <end position="233"/>
    </location>
</feature>
<evidence type="ECO:0000256" key="1">
    <source>
        <dbReference type="ARBA" id="ARBA00007219"/>
    </source>
</evidence>
<accession>A0AAN8ZWX4</accession>